<evidence type="ECO:0000313" key="3">
    <source>
        <dbReference type="EMBL" id="CCH41939.1"/>
    </source>
</evidence>
<dbReference type="SUPFAM" id="SSF46785">
    <property type="entry name" value="Winged helix' DNA-binding domain"/>
    <property type="match status" value="1"/>
</dbReference>
<evidence type="ECO:0000313" key="4">
    <source>
        <dbReference type="Proteomes" id="UP000009328"/>
    </source>
</evidence>
<evidence type="ECO:0000256" key="1">
    <source>
        <dbReference type="ARBA" id="ARBA00007319"/>
    </source>
</evidence>
<dbReference type="Proteomes" id="UP000009328">
    <property type="component" value="Unassembled WGS sequence"/>
</dbReference>
<proteinExistence type="inferred from homology"/>
<dbReference type="InterPro" id="IPR036388">
    <property type="entry name" value="WH-like_DNA-bd_sf"/>
</dbReference>
<gene>
    <name evidence="3" type="ORF">BN7_1478</name>
</gene>
<dbReference type="Pfam" id="PF00557">
    <property type="entry name" value="Peptidase_M24"/>
    <property type="match status" value="1"/>
</dbReference>
<dbReference type="InterPro" id="IPR000994">
    <property type="entry name" value="Pept_M24"/>
</dbReference>
<dbReference type="Gene3D" id="1.10.10.10">
    <property type="entry name" value="Winged helix-like DNA-binding domain superfamily/Winged helix DNA-binding domain"/>
    <property type="match status" value="1"/>
</dbReference>
<dbReference type="PANTHER" id="PTHR10804:SF11">
    <property type="entry name" value="PROLIFERATION-ASSOCIATED PROTEIN 2G4"/>
    <property type="match status" value="1"/>
</dbReference>
<organism evidence="3 4">
    <name type="scientific">Wickerhamomyces ciferrii (strain ATCC 14091 / BCRC 22168 / CBS 111 / JCM 3599 / NBRC 0793 / NRRL Y-1031 F-60-10)</name>
    <name type="common">Yeast</name>
    <name type="synonym">Pichia ciferrii</name>
    <dbReference type="NCBI Taxonomy" id="1206466"/>
    <lineage>
        <taxon>Eukaryota</taxon>
        <taxon>Fungi</taxon>
        <taxon>Dikarya</taxon>
        <taxon>Ascomycota</taxon>
        <taxon>Saccharomycotina</taxon>
        <taxon>Saccharomycetes</taxon>
        <taxon>Phaffomycetales</taxon>
        <taxon>Wickerhamomycetaceae</taxon>
        <taxon>Wickerhamomyces</taxon>
    </lineage>
</organism>
<reference evidence="3 4" key="1">
    <citation type="journal article" date="2012" name="Eukaryot. Cell">
        <title>Draft genome sequence of Wickerhamomyces ciferrii NRRL Y-1031 F-60-10.</title>
        <authorList>
            <person name="Schneider J."/>
            <person name="Andrea H."/>
            <person name="Blom J."/>
            <person name="Jaenicke S."/>
            <person name="Ruckert C."/>
            <person name="Schorsch C."/>
            <person name="Szczepanowski R."/>
            <person name="Farwick M."/>
            <person name="Goesmann A."/>
            <person name="Puhler A."/>
            <person name="Schaffer S."/>
            <person name="Tauch A."/>
            <person name="Kohler T."/>
            <person name="Brinkrolf K."/>
        </authorList>
    </citation>
    <scope>NUCLEOTIDE SEQUENCE [LARGE SCALE GENOMIC DNA]</scope>
    <source>
        <strain evidence="4">ATCC 14091 / BCRC 22168 / CBS 111 / JCM 3599 / NBRC 0793 / NRRL Y-1031 F-60-10</strain>
    </source>
</reference>
<comment type="caution">
    <text evidence="3">The sequence shown here is derived from an EMBL/GenBank/DDBJ whole genome shotgun (WGS) entry which is preliminary data.</text>
</comment>
<dbReference type="HOGENOM" id="CLU_041451_2_1_1"/>
<evidence type="ECO:0000259" key="2">
    <source>
        <dbReference type="Pfam" id="PF00557"/>
    </source>
</evidence>
<dbReference type="InterPro" id="IPR036005">
    <property type="entry name" value="Creatinase/aminopeptidase-like"/>
</dbReference>
<feature type="domain" description="Peptidase M24" evidence="2">
    <location>
        <begin position="22"/>
        <end position="235"/>
    </location>
</feature>
<dbReference type="eggNOG" id="KOG2776">
    <property type="taxonomic scope" value="Eukaryota"/>
</dbReference>
<accession>K0KKE0</accession>
<dbReference type="AlphaFoldDB" id="K0KKE0"/>
<dbReference type="InterPro" id="IPR036390">
    <property type="entry name" value="WH_DNA-bd_sf"/>
</dbReference>
<comment type="similarity">
    <text evidence="1">Belongs to the peptidase M24 family.</text>
</comment>
<dbReference type="SUPFAM" id="SSF55920">
    <property type="entry name" value="Creatinase/aminopeptidase"/>
    <property type="match status" value="1"/>
</dbReference>
<dbReference type="Gene3D" id="3.90.230.10">
    <property type="entry name" value="Creatinase/methionine aminopeptidase superfamily"/>
    <property type="match status" value="1"/>
</dbReference>
<dbReference type="CDD" id="cd01089">
    <property type="entry name" value="PA2G4-like"/>
    <property type="match status" value="1"/>
</dbReference>
<dbReference type="STRING" id="1206466.K0KKE0"/>
<dbReference type="PANTHER" id="PTHR10804">
    <property type="entry name" value="PROTEASE FAMILY M24 METHIONYL AMINOPEPTIDASE, AMINOPEPTIDASE P"/>
    <property type="match status" value="1"/>
</dbReference>
<name>K0KKE0_WICCF</name>
<dbReference type="EMBL" id="CAIF01000030">
    <property type="protein sequence ID" value="CCH41939.1"/>
    <property type="molecule type" value="Genomic_DNA"/>
</dbReference>
<sequence>MSTTTTKAEQPDYSINNSDVVEKYRTAGAISQKVLAHVKTLVVDGAKIWDIAQEGDALIEEETSKIYNSKKNKVESKGISFPTSLSPNNIADHLSPLNADDKQANLTLKNGDVVKIHLGAQIDGFASNVSETVVVGASTSAPVTGKKADVLTAAYKASEAALRTIKPGNKNWDVTKIVDKVAKEYGVVPLEGMLTHNQERNVLTGPKEIIINPNEEQQKQVDSFEFEEGQVFGLDILISSGEGKVRPYDARTTIYKLTGNNYQLKLKSSHLVLNEIKRKASHFPFSIKNLDDPTKGRAGLSENCNHQTMIAYDLYQEKEGEVIAQVYVTVALTKNGLVKFSSSSFDESIVKSDKVLNDELKELLSKPLKVNKKKATKA</sequence>
<dbReference type="InterPro" id="IPR047113">
    <property type="entry name" value="PA2G4/ARX1"/>
</dbReference>
<dbReference type="InParanoid" id="K0KKE0"/>
<protein>
    <recommendedName>
        <fullName evidence="2">Peptidase M24 domain-containing protein</fullName>
    </recommendedName>
</protein>
<keyword evidence="4" id="KW-1185">Reference proteome</keyword>